<dbReference type="Pfam" id="PF03301">
    <property type="entry name" value="Trp_dioxygenase"/>
    <property type="match status" value="2"/>
</dbReference>
<feature type="binding site" description="axial binding residue" evidence="1">
    <location>
        <position position="244"/>
    </location>
    <ligand>
        <name>heme</name>
        <dbReference type="ChEBI" id="CHEBI:30413"/>
    </ligand>
    <ligandPart>
        <name>Fe</name>
        <dbReference type="ChEBI" id="CHEBI:18248"/>
    </ligandPart>
</feature>
<comment type="function">
    <text evidence="1">Heme-dependent dioxygenase that catalyzes the oxidative cleavage of the L-tryptophan (L-Trp) pyrrole ring and converts L-tryptophan to N-formyl-L-kynurenine. Catalyzes the oxidative cleavage of the indole moiety.</text>
</comment>
<evidence type="ECO:0000313" key="3">
    <source>
        <dbReference type="EMBL" id="RNL83602.1"/>
    </source>
</evidence>
<evidence type="ECO:0000256" key="1">
    <source>
        <dbReference type="HAMAP-Rule" id="MF_01972"/>
    </source>
</evidence>
<feature type="binding site" evidence="1">
    <location>
        <position position="258"/>
    </location>
    <ligand>
        <name>substrate</name>
    </ligand>
</feature>
<feature type="region of interest" description="Disordered" evidence="2">
    <location>
        <begin position="1"/>
        <end position="26"/>
    </location>
</feature>
<dbReference type="GO" id="GO:0046872">
    <property type="term" value="F:metal ion binding"/>
    <property type="evidence" value="ECO:0007669"/>
    <property type="project" value="UniProtKB-KW"/>
</dbReference>
<proteinExistence type="inferred from homology"/>
<dbReference type="UniPathway" id="UPA00333">
    <property type="reaction ID" value="UER00453"/>
</dbReference>
<dbReference type="GO" id="GO:0019442">
    <property type="term" value="P:L-tryptophan catabolic process to acetyl-CoA"/>
    <property type="evidence" value="ECO:0007669"/>
    <property type="project" value="TreeGrafter"/>
</dbReference>
<evidence type="ECO:0000256" key="2">
    <source>
        <dbReference type="SAM" id="MobiDB-lite"/>
    </source>
</evidence>
<dbReference type="Proteomes" id="UP000269198">
    <property type="component" value="Unassembled WGS sequence"/>
</dbReference>
<dbReference type="EMBL" id="RJMB01000015">
    <property type="protein sequence ID" value="RNL83602.1"/>
    <property type="molecule type" value="Genomic_DNA"/>
</dbReference>
<dbReference type="GO" id="GO:0020037">
    <property type="term" value="F:heme binding"/>
    <property type="evidence" value="ECO:0007669"/>
    <property type="project" value="UniProtKB-UniRule"/>
</dbReference>
<dbReference type="GO" id="GO:0019441">
    <property type="term" value="P:L-tryptophan catabolic process to kynurenine"/>
    <property type="evidence" value="ECO:0007669"/>
    <property type="project" value="UniProtKB-UniRule"/>
</dbReference>
<comment type="caution">
    <text evidence="1">Lacks conserved residue(s) required for the propagation of feature annotation.</text>
</comment>
<dbReference type="InterPro" id="IPR004981">
    <property type="entry name" value="Trp_2_3_dOase"/>
</dbReference>
<comment type="similarity">
    <text evidence="1">Belongs to the tryptophan 2,3-dioxygenase family.</text>
</comment>
<dbReference type="InterPro" id="IPR037217">
    <property type="entry name" value="Trp/Indoleamine_2_3_dOase-like"/>
</dbReference>
<protein>
    <recommendedName>
        <fullName evidence="1">Tryptophan 2,3-dioxygenase</fullName>
        <shortName evidence="1">TDO</shortName>
        <ecNumber evidence="1">1.13.11.11</ecNumber>
    </recommendedName>
    <alternativeName>
        <fullName evidence="1">Tryptamin 2,3-dioxygenase</fullName>
    </alternativeName>
    <alternativeName>
        <fullName evidence="1">Tryptophan oxygenase</fullName>
        <shortName evidence="1">TO</shortName>
        <shortName evidence="1">TRPO</shortName>
    </alternativeName>
    <alternativeName>
        <fullName evidence="1">Tryptophan pyrrolase</fullName>
    </alternativeName>
    <alternativeName>
        <fullName evidence="1">Tryptophanase</fullName>
    </alternativeName>
</protein>
<dbReference type="PANTHER" id="PTHR10138">
    <property type="entry name" value="TRYPTOPHAN 2,3-DIOXYGENASE"/>
    <property type="match status" value="1"/>
</dbReference>
<keyword evidence="1" id="KW-0823">Tryptophan catabolism</keyword>
<reference evidence="3 4" key="1">
    <citation type="submission" date="2018-11" db="EMBL/GenBank/DDBJ databases">
        <title>The genome draft of YIM 96095.</title>
        <authorList>
            <person name="Tang S.-K."/>
            <person name="Chunyu W.-X."/>
            <person name="Feng Y.-Z."/>
        </authorList>
    </citation>
    <scope>NUCLEOTIDE SEQUENCE [LARGE SCALE GENOMIC DNA]</scope>
    <source>
        <strain evidence="3 4">YIM 96095</strain>
    </source>
</reference>
<keyword evidence="1" id="KW-0349">Heme</keyword>
<dbReference type="OrthoDB" id="9776847at2"/>
<dbReference type="GO" id="GO:0004833">
    <property type="term" value="F:L-tryptophan 2,3-dioxygenase activity"/>
    <property type="evidence" value="ECO:0007669"/>
    <property type="project" value="UniProtKB-UniRule"/>
</dbReference>
<keyword evidence="1 3" id="KW-0223">Dioxygenase</keyword>
<evidence type="ECO:0000313" key="4">
    <source>
        <dbReference type="Proteomes" id="UP000269198"/>
    </source>
</evidence>
<name>A0A3N0E6W9_9ACTN</name>
<comment type="caution">
    <text evidence="3">The sequence shown here is derived from an EMBL/GenBank/DDBJ whole genome shotgun (WGS) entry which is preliminary data.</text>
</comment>
<keyword evidence="1" id="KW-0560">Oxidoreductase</keyword>
<keyword evidence="1" id="KW-0479">Metal-binding</keyword>
<dbReference type="RefSeq" id="WP_123202062.1">
    <property type="nucleotide sequence ID" value="NZ_RJMB01000015.1"/>
</dbReference>
<feature type="binding site" evidence="1">
    <location>
        <position position="123"/>
    </location>
    <ligand>
        <name>substrate</name>
    </ligand>
</feature>
<dbReference type="HAMAP" id="MF_01972">
    <property type="entry name" value="T23O"/>
    <property type="match status" value="1"/>
</dbReference>
<comment type="catalytic activity">
    <reaction evidence="1">
        <text>L-tryptophan + O2 = N-formyl-L-kynurenine</text>
        <dbReference type="Rhea" id="RHEA:24536"/>
        <dbReference type="ChEBI" id="CHEBI:15379"/>
        <dbReference type="ChEBI" id="CHEBI:57912"/>
        <dbReference type="ChEBI" id="CHEBI:58629"/>
        <dbReference type="EC" id="1.13.11.11"/>
    </reaction>
</comment>
<dbReference type="Gene3D" id="1.20.58.480">
    <property type="match status" value="1"/>
</dbReference>
<accession>A0A3N0E6W9</accession>
<sequence length="286" mass="31910">MTADPVVSGEPDPNVENGPEGPELHGDGAAEYLRYAEVDTLLALQHPRTGEPAEPSFIITTQVMELLFTLVRQSWESARDALDADDVAKAVAALRRGTRAQDVLVASWELLATLTPAEFARIRESLGAASGFHSYSYRHLEFLLGEKSAAMVRPFRGVPQAHAGLERALSEPSLYDAALRLLRRRGLPVPPERADRDWTRPYEPHPDVERAWVRVYEDEGGELFELGEALLDTAERVTRWRHRHLMAVKRTMGAKPGTGGSSGLDWLRAKAESDVFPELWRLRTNI</sequence>
<dbReference type="PANTHER" id="PTHR10138:SF0">
    <property type="entry name" value="TRYPTOPHAN 2,3-DIOXYGENASE"/>
    <property type="match status" value="1"/>
</dbReference>
<keyword evidence="4" id="KW-1185">Reference proteome</keyword>
<comment type="cofactor">
    <cofactor evidence="1">
        <name>heme</name>
        <dbReference type="ChEBI" id="CHEBI:30413"/>
    </cofactor>
    <text evidence="1">Binds 1 heme group per subunit.</text>
</comment>
<comment type="pathway">
    <text evidence="1">Amino-acid degradation; L-tryptophan degradation via kynurenine pathway; L-kynurenine from L-tryptophan: step 1/2.</text>
</comment>
<dbReference type="AlphaFoldDB" id="A0A3N0E6W9"/>
<dbReference type="EC" id="1.13.11.11" evidence="1"/>
<dbReference type="SUPFAM" id="SSF140959">
    <property type="entry name" value="Indolic compounds 2,3-dioxygenase-like"/>
    <property type="match status" value="1"/>
</dbReference>
<gene>
    <name evidence="1" type="primary">kynA</name>
    <name evidence="3" type="ORF">EFW17_15225</name>
</gene>
<comment type="subunit">
    <text evidence="1">Homotetramer.</text>
</comment>
<keyword evidence="1" id="KW-0408">Iron</keyword>
<organism evidence="3 4">
    <name type="scientific">Halostreptopolyspora alba</name>
    <dbReference type="NCBI Taxonomy" id="2487137"/>
    <lineage>
        <taxon>Bacteria</taxon>
        <taxon>Bacillati</taxon>
        <taxon>Actinomycetota</taxon>
        <taxon>Actinomycetes</taxon>
        <taxon>Streptosporangiales</taxon>
        <taxon>Nocardiopsidaceae</taxon>
        <taxon>Halostreptopolyspora</taxon>
    </lineage>
</organism>